<dbReference type="GO" id="GO:0004519">
    <property type="term" value="F:endonuclease activity"/>
    <property type="evidence" value="ECO:0007669"/>
    <property type="project" value="UniProtKB-KW"/>
</dbReference>
<keyword evidence="2" id="KW-1185">Reference proteome</keyword>
<dbReference type="OrthoDB" id="571432at2"/>
<accession>A0A2T1M2U1</accession>
<dbReference type="EMBL" id="PXOH01000002">
    <property type="protein sequence ID" value="PSF39069.1"/>
    <property type="molecule type" value="Genomic_DNA"/>
</dbReference>
<dbReference type="Proteomes" id="UP000239001">
    <property type="component" value="Unassembled WGS sequence"/>
</dbReference>
<evidence type="ECO:0000313" key="2">
    <source>
        <dbReference type="Proteomes" id="UP000239001"/>
    </source>
</evidence>
<proteinExistence type="predicted"/>
<reference evidence="1 2" key="2">
    <citation type="submission" date="2018-03" db="EMBL/GenBank/DDBJ databases">
        <authorList>
            <person name="Keele B.F."/>
        </authorList>
    </citation>
    <scope>NUCLEOTIDE SEQUENCE [LARGE SCALE GENOMIC DNA]</scope>
    <source>
        <strain evidence="1 2">CCALA 016</strain>
    </source>
</reference>
<gene>
    <name evidence="1" type="ORF">C7H19_03180</name>
</gene>
<keyword evidence="1" id="KW-0255">Endonuclease</keyword>
<organism evidence="1 2">
    <name type="scientific">Aphanothece hegewaldii CCALA 016</name>
    <dbReference type="NCBI Taxonomy" id="2107694"/>
    <lineage>
        <taxon>Bacteria</taxon>
        <taxon>Bacillati</taxon>
        <taxon>Cyanobacteriota</taxon>
        <taxon>Cyanophyceae</taxon>
        <taxon>Oscillatoriophycideae</taxon>
        <taxon>Chroococcales</taxon>
        <taxon>Aphanothecaceae</taxon>
        <taxon>Aphanothece</taxon>
    </lineage>
</organism>
<name>A0A2T1M2U1_9CHRO</name>
<comment type="caution">
    <text evidence="1">The sequence shown here is derived from an EMBL/GenBank/DDBJ whole genome shotgun (WGS) entry which is preliminary data.</text>
</comment>
<sequence length="210" mass="24324">MTPTLFAQSVGLDDLIRNFNLQRVDEQDFFYEWQESLPDISDFEKQQLDKVKAGYWNLLDYPPVLEDIVRMTILDPILFIGDFYLKPFYLRSEEPVEIVTEDEGIVIKGKMDTLILKERLWVMVIEAKRSSYSVEAGLAQILAYMLANPQPEKPNYGMITNGGSFMFIKLVQGTIPQYCRSRIFNTLNPGNELYDVLRVLKHLTQIVINS</sequence>
<dbReference type="AlphaFoldDB" id="A0A2T1M2U1"/>
<reference evidence="1 2" key="1">
    <citation type="submission" date="2018-03" db="EMBL/GenBank/DDBJ databases">
        <title>The ancient ancestry and fast evolution of plastids.</title>
        <authorList>
            <person name="Moore K.R."/>
            <person name="Magnabosco C."/>
            <person name="Momper L."/>
            <person name="Gold D.A."/>
            <person name="Bosak T."/>
            <person name="Fournier G.P."/>
        </authorList>
    </citation>
    <scope>NUCLEOTIDE SEQUENCE [LARGE SCALE GENOMIC DNA]</scope>
    <source>
        <strain evidence="1 2">CCALA 016</strain>
    </source>
</reference>
<protein>
    <submittedName>
        <fullName evidence="1">Restriction endonuclease subunit R</fullName>
    </submittedName>
</protein>
<keyword evidence="1" id="KW-0378">Hydrolase</keyword>
<evidence type="ECO:0000313" key="1">
    <source>
        <dbReference type="EMBL" id="PSF39069.1"/>
    </source>
</evidence>
<dbReference type="RefSeq" id="WP_106455433.1">
    <property type="nucleotide sequence ID" value="NZ_PXOH01000002.1"/>
</dbReference>
<keyword evidence="1" id="KW-0540">Nuclease</keyword>